<dbReference type="Pfam" id="PF17265">
    <property type="entry name" value="DUF5331"/>
    <property type="match status" value="1"/>
</dbReference>
<evidence type="ECO:0000313" key="2">
    <source>
        <dbReference type="EMBL" id="QDL10878.1"/>
    </source>
</evidence>
<protein>
    <recommendedName>
        <fullName evidence="4">DUF5331 domain-containing protein</fullName>
    </recommendedName>
</protein>
<evidence type="ECO:0000313" key="3">
    <source>
        <dbReference type="Proteomes" id="UP000503129"/>
    </source>
</evidence>
<dbReference type="AlphaFoldDB" id="A0A856MJL5"/>
<proteinExistence type="predicted"/>
<organism evidence="2 3">
    <name type="scientific">Brasilonema sennae CENA114</name>
    <dbReference type="NCBI Taxonomy" id="415709"/>
    <lineage>
        <taxon>Bacteria</taxon>
        <taxon>Bacillati</taxon>
        <taxon>Cyanobacteriota</taxon>
        <taxon>Cyanophyceae</taxon>
        <taxon>Nostocales</taxon>
        <taxon>Scytonemataceae</taxon>
        <taxon>Brasilonema</taxon>
        <taxon>Bromeliae group (in: Brasilonema)</taxon>
    </lineage>
</organism>
<dbReference type="KEGG" id="bsen:DP114_25890"/>
<dbReference type="InterPro" id="IPR020346">
    <property type="entry name" value="Uncharacterised_15.3kDa"/>
</dbReference>
<evidence type="ECO:0008006" key="4">
    <source>
        <dbReference type="Google" id="ProtNLM"/>
    </source>
</evidence>
<feature type="compositionally biased region" description="Basic and acidic residues" evidence="1">
    <location>
        <begin position="214"/>
        <end position="227"/>
    </location>
</feature>
<feature type="region of interest" description="Disordered" evidence="1">
    <location>
        <begin position="105"/>
        <end position="129"/>
    </location>
</feature>
<dbReference type="RefSeq" id="WP_171977457.1">
    <property type="nucleotide sequence ID" value="NZ_CAWOXK010000001.1"/>
</dbReference>
<feature type="compositionally biased region" description="Polar residues" evidence="1">
    <location>
        <begin position="185"/>
        <end position="196"/>
    </location>
</feature>
<sequence length="243" mass="26953">MAFFDSFTESLKQKWLQFFQVNRDWISLHMEVESVYTPDGGSRPPSYLILGVINALEPKLAQLMLPFSKLNPDPDTLVEVLGLNLDPDLALGNRALPKLRIEKHAEESDLSSENLSDETLTNSPRILNPTRENLTRAKELQATQHGIDHSLSNQKISNTEFYNAPHSSDESSNLSFDDLKEVDSKTSPATASNQSGFADALSDSWGSETVIQKGEADNKTLLGEEKSSGSLNESEIDRLFPKT</sequence>
<accession>A0A856MJL5</accession>
<reference evidence="2 3" key="1">
    <citation type="submission" date="2018-06" db="EMBL/GenBank/DDBJ databases">
        <title>Comparative genomics of Brasilonema spp. strains.</title>
        <authorList>
            <person name="Alvarenga D.O."/>
            <person name="Fiore M.F."/>
            <person name="Varani A.M."/>
        </authorList>
    </citation>
    <scope>NUCLEOTIDE SEQUENCE [LARGE SCALE GENOMIC DNA]</scope>
    <source>
        <strain evidence="2 3">CENA114</strain>
    </source>
</reference>
<dbReference type="Proteomes" id="UP000503129">
    <property type="component" value="Chromosome"/>
</dbReference>
<feature type="region of interest" description="Disordered" evidence="1">
    <location>
        <begin position="181"/>
        <end position="243"/>
    </location>
</feature>
<keyword evidence="3" id="KW-1185">Reference proteome</keyword>
<dbReference type="EMBL" id="CP030118">
    <property type="protein sequence ID" value="QDL10878.1"/>
    <property type="molecule type" value="Genomic_DNA"/>
</dbReference>
<evidence type="ECO:0000256" key="1">
    <source>
        <dbReference type="SAM" id="MobiDB-lite"/>
    </source>
</evidence>
<gene>
    <name evidence="2" type="ORF">DP114_25890</name>
</gene>
<name>A0A856MJL5_9CYAN</name>